<protein>
    <submittedName>
        <fullName evidence="3">Uncharacterized protein</fullName>
    </submittedName>
</protein>
<evidence type="ECO:0000313" key="4">
    <source>
        <dbReference type="Proteomes" id="UP000219947"/>
    </source>
</evidence>
<feature type="compositionally biased region" description="Polar residues" evidence="1">
    <location>
        <begin position="70"/>
        <end position="83"/>
    </location>
</feature>
<feature type="transmembrane region" description="Helical" evidence="2">
    <location>
        <begin position="275"/>
        <end position="299"/>
    </location>
</feature>
<keyword evidence="2" id="KW-1133">Transmembrane helix</keyword>
<sequence>MSTDPMKNDDSSRQPEEPRTTPQESSATSPVDDHSEDSTAHKTDGTGSASQHEYSGRTAKSDPLPEDKQSPNNSGNAQNQQNPPSAPGYVGLQPGYPAPSPSTPPNPYANPHVVPGYSGYAVPSPIAYPYTAYPANPHDEIVRKRSLMYLLRLCIVGALIAIGIVATTFNLIGAIIELSDCGTGSYSWSEYSQRVCREDNTSAITGASIFLVILIAYPICHIFGLLAVRKNQHHVRVLVINIIGIVLSSLGIVLAGLMLLGGIAMITAFGSSGLLAILIIFLVAGAVPVAELIFSIIFVRHASWMNHKDYFTKPGV</sequence>
<feature type="compositionally biased region" description="Basic and acidic residues" evidence="1">
    <location>
        <begin position="59"/>
        <end position="69"/>
    </location>
</feature>
<proteinExistence type="predicted"/>
<feature type="transmembrane region" description="Helical" evidence="2">
    <location>
        <begin position="238"/>
        <end position="269"/>
    </location>
</feature>
<feature type="compositionally biased region" description="Polar residues" evidence="1">
    <location>
        <begin position="20"/>
        <end position="29"/>
    </location>
</feature>
<dbReference type="RefSeq" id="WP_098043022.1">
    <property type="nucleotide sequence ID" value="NZ_JAOVAQ010000003.1"/>
</dbReference>
<name>A0A2A8D4P9_9MICC</name>
<feature type="transmembrane region" description="Helical" evidence="2">
    <location>
        <begin position="203"/>
        <end position="226"/>
    </location>
</feature>
<gene>
    <name evidence="3" type="ORF">CRM92_09220</name>
</gene>
<feature type="compositionally biased region" description="Basic and acidic residues" evidence="1">
    <location>
        <begin position="1"/>
        <end position="19"/>
    </location>
</feature>
<comment type="caution">
    <text evidence="3">The sequence shown here is derived from an EMBL/GenBank/DDBJ whole genome shotgun (WGS) entry which is preliminary data.</text>
</comment>
<feature type="region of interest" description="Disordered" evidence="1">
    <location>
        <begin position="1"/>
        <end position="104"/>
    </location>
</feature>
<keyword evidence="2" id="KW-0472">Membrane</keyword>
<evidence type="ECO:0000256" key="1">
    <source>
        <dbReference type="SAM" id="MobiDB-lite"/>
    </source>
</evidence>
<feature type="compositionally biased region" description="Basic and acidic residues" evidence="1">
    <location>
        <begin position="31"/>
        <end position="44"/>
    </location>
</feature>
<dbReference type="Proteomes" id="UP000219947">
    <property type="component" value="Unassembled WGS sequence"/>
</dbReference>
<dbReference type="EMBL" id="PDEV01000004">
    <property type="protein sequence ID" value="PEN15773.1"/>
    <property type="molecule type" value="Genomic_DNA"/>
</dbReference>
<feature type="transmembrane region" description="Helical" evidence="2">
    <location>
        <begin position="149"/>
        <end position="176"/>
    </location>
</feature>
<keyword evidence="2" id="KW-0812">Transmembrane</keyword>
<reference evidence="3" key="1">
    <citation type="submission" date="2017-10" db="EMBL/GenBank/DDBJ databases">
        <title>Kefir isolates.</title>
        <authorList>
            <person name="Kim Y."/>
            <person name="Blasche S."/>
        </authorList>
    </citation>
    <scope>NUCLEOTIDE SEQUENCE [LARGE SCALE GENOMIC DNA]</scope>
    <source>
        <strain evidence="3">OG2-2</strain>
    </source>
</reference>
<evidence type="ECO:0000313" key="3">
    <source>
        <dbReference type="EMBL" id="PEN15773.1"/>
    </source>
</evidence>
<organism evidence="3 4">
    <name type="scientific">Rothia dentocariosa</name>
    <dbReference type="NCBI Taxonomy" id="2047"/>
    <lineage>
        <taxon>Bacteria</taxon>
        <taxon>Bacillati</taxon>
        <taxon>Actinomycetota</taxon>
        <taxon>Actinomycetes</taxon>
        <taxon>Micrococcales</taxon>
        <taxon>Micrococcaceae</taxon>
        <taxon>Rothia</taxon>
    </lineage>
</organism>
<evidence type="ECO:0000256" key="2">
    <source>
        <dbReference type="SAM" id="Phobius"/>
    </source>
</evidence>
<keyword evidence="4" id="KW-1185">Reference proteome</keyword>
<dbReference type="AlphaFoldDB" id="A0A2A8D4P9"/>
<accession>A0A2A8D4P9</accession>